<evidence type="ECO:0000313" key="1">
    <source>
        <dbReference type="EMBL" id="HGF99864.1"/>
    </source>
</evidence>
<accession>A0A7C3ZIQ2</accession>
<name>A0A7C3ZIQ2_9CYAN</name>
<dbReference type="AlphaFoldDB" id="A0A7C3ZIQ2"/>
<dbReference type="EMBL" id="DSPX01000040">
    <property type="protein sequence ID" value="HGF99864.1"/>
    <property type="molecule type" value="Genomic_DNA"/>
</dbReference>
<organism evidence="1">
    <name type="scientific">Planktothricoides sp. SpSt-374</name>
    <dbReference type="NCBI Taxonomy" id="2282167"/>
    <lineage>
        <taxon>Bacteria</taxon>
        <taxon>Bacillati</taxon>
        <taxon>Cyanobacteriota</taxon>
        <taxon>Cyanophyceae</taxon>
        <taxon>Oscillatoriophycideae</taxon>
        <taxon>Oscillatoriales</taxon>
        <taxon>Oscillatoriaceae</taxon>
        <taxon>Planktothricoides</taxon>
    </lineage>
</organism>
<protein>
    <submittedName>
        <fullName evidence="1">Uncharacterized protein</fullName>
    </submittedName>
</protein>
<comment type="caution">
    <text evidence="1">The sequence shown here is derived from an EMBL/GenBank/DDBJ whole genome shotgun (WGS) entry which is preliminary data.</text>
</comment>
<proteinExistence type="predicted"/>
<reference evidence="1" key="1">
    <citation type="journal article" date="2020" name="mSystems">
        <title>Genome- and Community-Level Interaction Insights into Carbon Utilization and Element Cycling Functions of Hydrothermarchaeota in Hydrothermal Sediment.</title>
        <authorList>
            <person name="Zhou Z."/>
            <person name="Liu Y."/>
            <person name="Xu W."/>
            <person name="Pan J."/>
            <person name="Luo Z.H."/>
            <person name="Li M."/>
        </authorList>
    </citation>
    <scope>NUCLEOTIDE SEQUENCE [LARGE SCALE GENOMIC DNA]</scope>
    <source>
        <strain evidence="1">SpSt-374</strain>
    </source>
</reference>
<sequence>MAVSAKLLKNRSGQRASNAIYPCLNGDKYLIYGSRNRQYWSDIKHIASGAPVGACSAYPAALAAIP</sequence>
<gene>
    <name evidence="1" type="ORF">ENR15_04150</name>
</gene>